<reference evidence="1" key="1">
    <citation type="submission" date="2020-06" db="EMBL/GenBank/DDBJ databases">
        <title>Draft genome of Bugula neritina, a colonial animal packing powerful symbionts and potential medicines.</title>
        <authorList>
            <person name="Rayko M."/>
        </authorList>
    </citation>
    <scope>NUCLEOTIDE SEQUENCE [LARGE SCALE GENOMIC DNA]</scope>
    <source>
        <strain evidence="1">Kwan_BN1</strain>
    </source>
</reference>
<dbReference type="SUPFAM" id="SSF81606">
    <property type="entry name" value="PP2C-like"/>
    <property type="match status" value="1"/>
</dbReference>
<dbReference type="GO" id="GO:0043169">
    <property type="term" value="F:cation binding"/>
    <property type="evidence" value="ECO:0007669"/>
    <property type="project" value="InterPro"/>
</dbReference>
<name>A0A7J7JJL8_BUGNE</name>
<evidence type="ECO:0008006" key="3">
    <source>
        <dbReference type="Google" id="ProtNLM"/>
    </source>
</evidence>
<evidence type="ECO:0000313" key="2">
    <source>
        <dbReference type="Proteomes" id="UP000593567"/>
    </source>
</evidence>
<dbReference type="InterPro" id="IPR036457">
    <property type="entry name" value="PPM-type-like_dom_sf"/>
</dbReference>
<sequence>MEDRFTFVNKLDQSSSSSKISLYGIFDGHGGELSVEYVEKALFKKVMTSCWMVPSNTYRKMTAYHEKKPLSR</sequence>
<dbReference type="InterPro" id="IPR000222">
    <property type="entry name" value="PP2C_BS"/>
</dbReference>
<dbReference type="PROSITE" id="PS01032">
    <property type="entry name" value="PPM_1"/>
    <property type="match status" value="1"/>
</dbReference>
<dbReference type="OrthoDB" id="343114at2759"/>
<dbReference type="AlphaFoldDB" id="A0A7J7JJL8"/>
<keyword evidence="2" id="KW-1185">Reference proteome</keyword>
<dbReference type="Proteomes" id="UP000593567">
    <property type="component" value="Unassembled WGS sequence"/>
</dbReference>
<protein>
    <recommendedName>
        <fullName evidence="3">PPM-type phosphatase domain-containing protein</fullName>
    </recommendedName>
</protein>
<dbReference type="EMBL" id="VXIV02002256">
    <property type="protein sequence ID" value="KAF6026539.1"/>
    <property type="molecule type" value="Genomic_DNA"/>
</dbReference>
<organism evidence="1 2">
    <name type="scientific">Bugula neritina</name>
    <name type="common">Brown bryozoan</name>
    <name type="synonym">Sertularia neritina</name>
    <dbReference type="NCBI Taxonomy" id="10212"/>
    <lineage>
        <taxon>Eukaryota</taxon>
        <taxon>Metazoa</taxon>
        <taxon>Spiralia</taxon>
        <taxon>Lophotrochozoa</taxon>
        <taxon>Bryozoa</taxon>
        <taxon>Gymnolaemata</taxon>
        <taxon>Cheilostomatida</taxon>
        <taxon>Flustrina</taxon>
        <taxon>Buguloidea</taxon>
        <taxon>Bugulidae</taxon>
        <taxon>Bugula</taxon>
    </lineage>
</organism>
<comment type="caution">
    <text evidence="1">The sequence shown here is derived from an EMBL/GenBank/DDBJ whole genome shotgun (WGS) entry which is preliminary data.</text>
</comment>
<proteinExistence type="predicted"/>
<accession>A0A7J7JJL8</accession>
<dbReference type="Gene3D" id="3.60.40.10">
    <property type="entry name" value="PPM-type phosphatase domain"/>
    <property type="match status" value="1"/>
</dbReference>
<gene>
    <name evidence="1" type="ORF">EB796_015149</name>
</gene>
<evidence type="ECO:0000313" key="1">
    <source>
        <dbReference type="EMBL" id="KAF6026539.1"/>
    </source>
</evidence>